<dbReference type="Proteomes" id="UP000887569">
    <property type="component" value="Unplaced"/>
</dbReference>
<dbReference type="GO" id="GO:0006303">
    <property type="term" value="P:double-strand break repair via nonhomologous end joining"/>
    <property type="evidence" value="ECO:0007669"/>
    <property type="project" value="UniProtKB-ARBA"/>
</dbReference>
<keyword evidence="2" id="KW-0227">DNA damage</keyword>
<evidence type="ECO:0000256" key="3">
    <source>
        <dbReference type="ARBA" id="ARBA00023204"/>
    </source>
</evidence>
<dbReference type="WBParaSite" id="PgR044_g028_t01">
    <property type="protein sequence ID" value="PgR044_g028_t01"/>
    <property type="gene ID" value="PgR044_g028"/>
</dbReference>
<evidence type="ECO:0000313" key="6">
    <source>
        <dbReference type="Proteomes" id="UP000887569"/>
    </source>
</evidence>
<feature type="region of interest" description="Disordered" evidence="5">
    <location>
        <begin position="192"/>
        <end position="239"/>
    </location>
</feature>
<dbReference type="CDD" id="cd22285">
    <property type="entry name" value="HD_XLF_N"/>
    <property type="match status" value="1"/>
</dbReference>
<evidence type="ECO:0000313" key="7">
    <source>
        <dbReference type="WBParaSite" id="PgR044_g028_t01"/>
    </source>
</evidence>
<evidence type="ECO:0000256" key="2">
    <source>
        <dbReference type="ARBA" id="ARBA00022763"/>
    </source>
</evidence>
<dbReference type="GO" id="GO:0005634">
    <property type="term" value="C:nucleus"/>
    <property type="evidence" value="ECO:0007669"/>
    <property type="project" value="UniProtKB-SubCell"/>
</dbReference>
<feature type="compositionally biased region" description="Polar residues" evidence="5">
    <location>
        <begin position="212"/>
        <end position="225"/>
    </location>
</feature>
<keyword evidence="6" id="KW-1185">Reference proteome</keyword>
<evidence type="ECO:0000256" key="1">
    <source>
        <dbReference type="ARBA" id="ARBA00004123"/>
    </source>
</evidence>
<dbReference type="AlphaFoldDB" id="A0A915BKA4"/>
<protein>
    <submittedName>
        <fullName evidence="7">Uncharacterized protein</fullName>
    </submittedName>
</protein>
<name>A0A915BKA4_PARUN</name>
<sequence length="265" mass="30366">VHYLQCLMDISTGNSLLRIAWIAAGFSTESRKYAIKLLLQDGELTTLFTDYRELFLEQIRLNDRFSELNAKLSAPDDVLVAKLEELFASSSSKCELTAERENMIVKLESTKGKRIFRWRFEGHLIDDGHQLFFDHVVRPLLDMLSMAANLHRLEFLKESSKPVELKEAFAFPQVRKLYEVTASCLKYSKSELDVDNSSLPPTPEPVLRKRSPSASCESNSSGSMPSTPPPADTKQSDATENVWVMLQKEWMLVHQRSRQRRKRIV</sequence>
<reference evidence="7" key="1">
    <citation type="submission" date="2022-11" db="UniProtKB">
        <authorList>
            <consortium name="WormBaseParasite"/>
        </authorList>
    </citation>
    <scope>IDENTIFICATION</scope>
</reference>
<organism evidence="6 7">
    <name type="scientific">Parascaris univalens</name>
    <name type="common">Nematode worm</name>
    <dbReference type="NCBI Taxonomy" id="6257"/>
    <lineage>
        <taxon>Eukaryota</taxon>
        <taxon>Metazoa</taxon>
        <taxon>Ecdysozoa</taxon>
        <taxon>Nematoda</taxon>
        <taxon>Chromadorea</taxon>
        <taxon>Rhabditida</taxon>
        <taxon>Spirurina</taxon>
        <taxon>Ascaridomorpha</taxon>
        <taxon>Ascaridoidea</taxon>
        <taxon>Ascarididae</taxon>
        <taxon>Parascaris</taxon>
    </lineage>
</organism>
<keyword evidence="3" id="KW-0234">DNA repair</keyword>
<keyword evidence="4" id="KW-0539">Nucleus</keyword>
<evidence type="ECO:0000256" key="5">
    <source>
        <dbReference type="SAM" id="MobiDB-lite"/>
    </source>
</evidence>
<accession>A0A915BKA4</accession>
<dbReference type="Gene3D" id="2.170.210.10">
    <property type="entry name" value="DNA double-strand break repair and VJ recombination XRCC4, N-terminal"/>
    <property type="match status" value="1"/>
</dbReference>
<comment type="subcellular location">
    <subcellularLocation>
        <location evidence="1">Nucleus</location>
    </subcellularLocation>
</comment>
<dbReference type="InterPro" id="IPR038051">
    <property type="entry name" value="XRCC4-like_N_sf"/>
</dbReference>
<proteinExistence type="predicted"/>
<evidence type="ECO:0000256" key="4">
    <source>
        <dbReference type="ARBA" id="ARBA00023242"/>
    </source>
</evidence>